<organism evidence="2 3">
    <name type="scientific">Erythroxylum novogranatense</name>
    <dbReference type="NCBI Taxonomy" id="1862640"/>
    <lineage>
        <taxon>Eukaryota</taxon>
        <taxon>Viridiplantae</taxon>
        <taxon>Streptophyta</taxon>
        <taxon>Embryophyta</taxon>
        <taxon>Tracheophyta</taxon>
        <taxon>Spermatophyta</taxon>
        <taxon>Magnoliopsida</taxon>
        <taxon>eudicotyledons</taxon>
        <taxon>Gunneridae</taxon>
        <taxon>Pentapetalae</taxon>
        <taxon>rosids</taxon>
        <taxon>fabids</taxon>
        <taxon>Malpighiales</taxon>
        <taxon>Erythroxylaceae</taxon>
        <taxon>Erythroxylum</taxon>
    </lineage>
</organism>
<protein>
    <recommendedName>
        <fullName evidence="4">Zinc knuckle CX2CX4HX4C domain-containing protein</fullName>
    </recommendedName>
</protein>
<evidence type="ECO:0000313" key="3">
    <source>
        <dbReference type="Proteomes" id="UP001159364"/>
    </source>
</evidence>
<gene>
    <name evidence="2" type="ORF">K2173_025805</name>
</gene>
<dbReference type="InterPro" id="IPR040256">
    <property type="entry name" value="At4g02000-like"/>
</dbReference>
<accession>A0AAV8TW06</accession>
<comment type="caution">
    <text evidence="2">The sequence shown here is derived from an EMBL/GenBank/DDBJ whole genome shotgun (WGS) entry which is preliminary data.</text>
</comment>
<evidence type="ECO:0000313" key="2">
    <source>
        <dbReference type="EMBL" id="KAJ8771177.1"/>
    </source>
</evidence>
<feature type="region of interest" description="Disordered" evidence="1">
    <location>
        <begin position="89"/>
        <end position="128"/>
    </location>
</feature>
<keyword evidence="3" id="KW-1185">Reference proteome</keyword>
<feature type="compositionally biased region" description="Basic and acidic residues" evidence="1">
    <location>
        <begin position="93"/>
        <end position="109"/>
    </location>
</feature>
<reference evidence="2 3" key="1">
    <citation type="submission" date="2021-09" db="EMBL/GenBank/DDBJ databases">
        <title>Genomic insights and catalytic innovation underlie evolution of tropane alkaloids biosynthesis.</title>
        <authorList>
            <person name="Wang Y.-J."/>
            <person name="Tian T."/>
            <person name="Huang J.-P."/>
            <person name="Huang S.-X."/>
        </authorList>
    </citation>
    <scope>NUCLEOTIDE SEQUENCE [LARGE SCALE GENOMIC DNA]</scope>
    <source>
        <strain evidence="2">KIB-2018</strain>
        <tissue evidence="2">Leaf</tissue>
    </source>
</reference>
<proteinExistence type="predicted"/>
<sequence>MGAVFPAKAGGRSRGRILTALGNLVGTTVKIDEETLQTHRGRYAHIAMDIDLTLPLKTSVELDGELLQVTYEGLPQLCYSRKKVGHSTVECPQHNRDTAQHPQLEEGRTTKASSSVAPTGGRLGLSTTDVQPIVNNGYGSWVYVHCKPRPTTQRLQQENPSTKSHLTSLGRSNESPHTINSRYATLTDTGLMEMVLKDCEVDVEKRLQQMEGVETIEAITRTREINDPLPTEPPDIVGESDIMDIMPLSGSNEEIALQTMNDEI</sequence>
<evidence type="ECO:0000256" key="1">
    <source>
        <dbReference type="SAM" id="MobiDB-lite"/>
    </source>
</evidence>
<dbReference type="Proteomes" id="UP001159364">
    <property type="component" value="Linkage Group LG03"/>
</dbReference>
<dbReference type="PANTHER" id="PTHR31286">
    <property type="entry name" value="GLYCINE-RICH CELL WALL STRUCTURAL PROTEIN 1.8-LIKE"/>
    <property type="match status" value="1"/>
</dbReference>
<name>A0AAV8TW06_9ROSI</name>
<dbReference type="AlphaFoldDB" id="A0AAV8TW06"/>
<evidence type="ECO:0008006" key="4">
    <source>
        <dbReference type="Google" id="ProtNLM"/>
    </source>
</evidence>
<dbReference type="EMBL" id="JAIWQS010000003">
    <property type="protein sequence ID" value="KAJ8771177.1"/>
    <property type="molecule type" value="Genomic_DNA"/>
</dbReference>
<feature type="region of interest" description="Disordered" evidence="1">
    <location>
        <begin position="151"/>
        <end position="178"/>
    </location>
</feature>
<dbReference type="PANTHER" id="PTHR31286:SF99">
    <property type="entry name" value="DUF4283 DOMAIN-CONTAINING PROTEIN"/>
    <property type="match status" value="1"/>
</dbReference>